<evidence type="ECO:0000256" key="2">
    <source>
        <dbReference type="ARBA" id="ARBA00023315"/>
    </source>
</evidence>
<dbReference type="GO" id="GO:0003841">
    <property type="term" value="F:1-acylglycerol-3-phosphate O-acyltransferase activity"/>
    <property type="evidence" value="ECO:0007669"/>
    <property type="project" value="TreeGrafter"/>
</dbReference>
<dbReference type="GO" id="GO:0006654">
    <property type="term" value="P:phosphatidic acid biosynthetic process"/>
    <property type="evidence" value="ECO:0007669"/>
    <property type="project" value="TreeGrafter"/>
</dbReference>
<dbReference type="InterPro" id="IPR002123">
    <property type="entry name" value="Plipid/glycerol_acylTrfase"/>
</dbReference>
<proteinExistence type="predicted"/>
<dbReference type="PANTHER" id="PTHR10434:SF66">
    <property type="entry name" value="PHOSPHOLIPID_GLYCEROL ACYLTRANSFERASE DOMAIN-CONTAINING PROTEIN"/>
    <property type="match status" value="1"/>
</dbReference>
<gene>
    <name evidence="4" type="ORF">MNBD_GAMMA08-2534</name>
</gene>
<sequence length="201" mass="22612">MQAVGVMRINIQGKALLADGTNHIIIANHPTLIDVILIVAQMKEVDCAVKQEHWKNPFVSGVIKATGYISNSSPEQLLEECVNNINDNRSLIIFPEGTRTTPGEKIRFKRGAAHLAIRCNKNLKPIIISCSPLSLTKGEKWYQVPKEGPMNISLTIKEIIQTESCKAQTKNEPIAARQLTQHLEEYYQKEVLTNDRFSHRN</sequence>
<dbReference type="PANTHER" id="PTHR10434">
    <property type="entry name" value="1-ACYL-SN-GLYCEROL-3-PHOSPHATE ACYLTRANSFERASE"/>
    <property type="match status" value="1"/>
</dbReference>
<feature type="domain" description="Phospholipid/glycerol acyltransferase" evidence="3">
    <location>
        <begin position="23"/>
        <end position="131"/>
    </location>
</feature>
<dbReference type="SUPFAM" id="SSF69593">
    <property type="entry name" value="Glycerol-3-phosphate (1)-acyltransferase"/>
    <property type="match status" value="1"/>
</dbReference>
<evidence type="ECO:0000259" key="3">
    <source>
        <dbReference type="SMART" id="SM00563"/>
    </source>
</evidence>
<name>A0A3B0X1C8_9ZZZZ</name>
<organism evidence="4">
    <name type="scientific">hydrothermal vent metagenome</name>
    <dbReference type="NCBI Taxonomy" id="652676"/>
    <lineage>
        <taxon>unclassified sequences</taxon>
        <taxon>metagenomes</taxon>
        <taxon>ecological metagenomes</taxon>
    </lineage>
</organism>
<dbReference type="Pfam" id="PF01553">
    <property type="entry name" value="Acyltransferase"/>
    <property type="match status" value="1"/>
</dbReference>
<dbReference type="AlphaFoldDB" id="A0A3B0X1C8"/>
<protein>
    <submittedName>
        <fullName evidence="4">FIG018329: 1-acyl-sn-glycerol-3-phosphate acyltransferase</fullName>
    </submittedName>
</protein>
<keyword evidence="1 4" id="KW-0808">Transferase</keyword>
<evidence type="ECO:0000313" key="4">
    <source>
        <dbReference type="EMBL" id="VAW58510.1"/>
    </source>
</evidence>
<evidence type="ECO:0000256" key="1">
    <source>
        <dbReference type="ARBA" id="ARBA00022679"/>
    </source>
</evidence>
<dbReference type="CDD" id="cd07989">
    <property type="entry name" value="LPLAT_AGPAT-like"/>
    <property type="match status" value="1"/>
</dbReference>
<reference evidence="4" key="1">
    <citation type="submission" date="2018-06" db="EMBL/GenBank/DDBJ databases">
        <authorList>
            <person name="Zhirakovskaya E."/>
        </authorList>
    </citation>
    <scope>NUCLEOTIDE SEQUENCE</scope>
</reference>
<accession>A0A3B0X1C8</accession>
<dbReference type="SMART" id="SM00563">
    <property type="entry name" value="PlsC"/>
    <property type="match status" value="1"/>
</dbReference>
<keyword evidence="2 4" id="KW-0012">Acyltransferase</keyword>
<dbReference type="EMBL" id="UOFH01000014">
    <property type="protein sequence ID" value="VAW58510.1"/>
    <property type="molecule type" value="Genomic_DNA"/>
</dbReference>